<keyword evidence="2" id="KW-1185">Reference proteome</keyword>
<organism evidence="1 2">
    <name type="scientific">Gossypium australe</name>
    <dbReference type="NCBI Taxonomy" id="47621"/>
    <lineage>
        <taxon>Eukaryota</taxon>
        <taxon>Viridiplantae</taxon>
        <taxon>Streptophyta</taxon>
        <taxon>Embryophyta</taxon>
        <taxon>Tracheophyta</taxon>
        <taxon>Spermatophyta</taxon>
        <taxon>Magnoliopsida</taxon>
        <taxon>eudicotyledons</taxon>
        <taxon>Gunneridae</taxon>
        <taxon>Pentapetalae</taxon>
        <taxon>rosids</taxon>
        <taxon>malvids</taxon>
        <taxon>Malvales</taxon>
        <taxon>Malvaceae</taxon>
        <taxon>Malvoideae</taxon>
        <taxon>Gossypium</taxon>
    </lineage>
</organism>
<gene>
    <name evidence="1" type="ORF">EPI10_006516</name>
</gene>
<dbReference type="EMBL" id="SMMG02000002">
    <property type="protein sequence ID" value="KAA3484432.1"/>
    <property type="molecule type" value="Genomic_DNA"/>
</dbReference>
<proteinExistence type="predicted"/>
<accession>A0A5B6WUC2</accession>
<protein>
    <submittedName>
        <fullName evidence="1">Uncharacterized protein</fullName>
    </submittedName>
</protein>
<reference evidence="2" key="1">
    <citation type="journal article" date="2019" name="Plant Biotechnol. J.">
        <title>Genome sequencing of the Australian wild diploid species Gossypium australe highlights disease resistance and delayed gland morphogenesis.</title>
        <authorList>
            <person name="Cai Y."/>
            <person name="Cai X."/>
            <person name="Wang Q."/>
            <person name="Wang P."/>
            <person name="Zhang Y."/>
            <person name="Cai C."/>
            <person name="Xu Y."/>
            <person name="Wang K."/>
            <person name="Zhou Z."/>
            <person name="Wang C."/>
            <person name="Geng S."/>
            <person name="Li B."/>
            <person name="Dong Q."/>
            <person name="Hou Y."/>
            <person name="Wang H."/>
            <person name="Ai P."/>
            <person name="Liu Z."/>
            <person name="Yi F."/>
            <person name="Sun M."/>
            <person name="An G."/>
            <person name="Cheng J."/>
            <person name="Zhang Y."/>
            <person name="Shi Q."/>
            <person name="Xie Y."/>
            <person name="Shi X."/>
            <person name="Chang Y."/>
            <person name="Huang F."/>
            <person name="Chen Y."/>
            <person name="Hong S."/>
            <person name="Mi L."/>
            <person name="Sun Q."/>
            <person name="Zhang L."/>
            <person name="Zhou B."/>
            <person name="Peng R."/>
            <person name="Zhang X."/>
            <person name="Liu F."/>
        </authorList>
    </citation>
    <scope>NUCLEOTIDE SEQUENCE [LARGE SCALE GENOMIC DNA]</scope>
    <source>
        <strain evidence="2">cv. PA1801</strain>
    </source>
</reference>
<comment type="caution">
    <text evidence="1">The sequence shown here is derived from an EMBL/GenBank/DDBJ whole genome shotgun (WGS) entry which is preliminary data.</text>
</comment>
<evidence type="ECO:0000313" key="2">
    <source>
        <dbReference type="Proteomes" id="UP000325315"/>
    </source>
</evidence>
<sequence length="192" mass="22254">MRLGWIRPIWRRKTYIIASGMSLSLSPSLILQFTLLIQATEENTKFTKKIEILDASEQESNARMEINKADSTLDHVNIVLNYKILANHLTWLPGPFHCNLKRKKSSSKYNQISDYCSYLSCGLYIMLRSNISKIESLLFRSRGSLRPFFSLQVLLLKHGCDDWVSLLFEPIFEVIRGMRIVKEVIRLKADNV</sequence>
<evidence type="ECO:0000313" key="1">
    <source>
        <dbReference type="EMBL" id="KAA3484432.1"/>
    </source>
</evidence>
<dbReference type="AlphaFoldDB" id="A0A5B6WUC2"/>
<dbReference type="OrthoDB" id="10308575at2759"/>
<dbReference type="Proteomes" id="UP000325315">
    <property type="component" value="Unassembled WGS sequence"/>
</dbReference>
<name>A0A5B6WUC2_9ROSI</name>